<dbReference type="OrthoDB" id="9803598at2"/>
<dbReference type="InterPro" id="IPR005801">
    <property type="entry name" value="ADC_synthase"/>
</dbReference>
<evidence type="ECO:0000256" key="1">
    <source>
        <dbReference type="SAM" id="MobiDB-lite"/>
    </source>
</evidence>
<dbReference type="EMBL" id="CP036281">
    <property type="protein sequence ID" value="QDU80210.1"/>
    <property type="molecule type" value="Genomic_DNA"/>
</dbReference>
<evidence type="ECO:0000313" key="4">
    <source>
        <dbReference type="EMBL" id="QDU80210.1"/>
    </source>
</evidence>
<dbReference type="Gene3D" id="3.60.120.10">
    <property type="entry name" value="Anthranilate synthase"/>
    <property type="match status" value="1"/>
</dbReference>
<dbReference type="KEGG" id="plon:Pla110_19340"/>
<evidence type="ECO:0000259" key="2">
    <source>
        <dbReference type="Pfam" id="PF00425"/>
    </source>
</evidence>
<dbReference type="AlphaFoldDB" id="A0A518CLV7"/>
<dbReference type="PANTHER" id="PTHR11236:SF50">
    <property type="entry name" value="AMINODEOXYCHORISMATE SYNTHASE COMPONENT 1"/>
    <property type="match status" value="1"/>
</dbReference>
<keyword evidence="4" id="KW-0808">Transferase</keyword>
<sequence>MSVTLDQHLAGNRLPLVAELVEFPDPIEALSRVIDLPRPLLLESARTDTELGRYSFLMADPFRTFDLQEATTGDDPFFELRAELEQFQANHIEGLPPFQGGAAGLFSYELGHAWEKLPHAVFDEFQIPAFCAGLYDWVIAWDHREQRCWIISHGFSPSANLDQNARAKRTSDELKQRLSSSSSSQGTGLSSPANRVEIQSAKFPLSHRVARGSGQQPEYVSNFSEEGYLEAVTRVQEYITDGDIFQANLSQRLLTPQRTDSLPLYSQLRTRNPAPFAAYYQQDDWFLASSSPERFVQVQGKQVSTRPIKGTRQRRRAEADLFTRDELRQSEKDRSENVMIVDLLRNDLSRVCRPGTIHVPDLCRVEMYETVQHLVSEVRGELQPDKTVWDLIAATFPGGSITGAPKIRAMQVITELETTARGPYCGSLFYSGFNGHFDSSILIRTLTGKGGWIQLPVGGGIVIQSDPLQEYEETMHKAAGMRRALGTS</sequence>
<dbReference type="InterPro" id="IPR015890">
    <property type="entry name" value="Chorismate_C"/>
</dbReference>
<feature type="region of interest" description="Disordered" evidence="1">
    <location>
        <begin position="162"/>
        <end position="192"/>
    </location>
</feature>
<gene>
    <name evidence="4" type="primary">pabB</name>
    <name evidence="4" type="ORF">Pla110_19340</name>
</gene>
<evidence type="ECO:0000313" key="5">
    <source>
        <dbReference type="Proteomes" id="UP000317178"/>
    </source>
</evidence>
<protein>
    <submittedName>
        <fullName evidence="4">Aminodeoxychorismate synthase component 1</fullName>
        <ecNumber evidence="4">2.6.1.85</ecNumber>
    </submittedName>
</protein>
<dbReference type="GO" id="GO:0046820">
    <property type="term" value="F:4-amino-4-deoxychorismate synthase activity"/>
    <property type="evidence" value="ECO:0007669"/>
    <property type="project" value="UniProtKB-EC"/>
</dbReference>
<dbReference type="Pfam" id="PF00425">
    <property type="entry name" value="Chorismate_bind"/>
    <property type="match status" value="1"/>
</dbReference>
<feature type="compositionally biased region" description="Low complexity" evidence="1">
    <location>
        <begin position="178"/>
        <end position="191"/>
    </location>
</feature>
<dbReference type="EC" id="2.6.1.85" evidence="4"/>
<keyword evidence="4" id="KW-0032">Aminotransferase</keyword>
<dbReference type="PANTHER" id="PTHR11236">
    <property type="entry name" value="AMINOBENZOATE/ANTHRANILATE SYNTHASE"/>
    <property type="match status" value="1"/>
</dbReference>
<dbReference type="Proteomes" id="UP000317178">
    <property type="component" value="Chromosome"/>
</dbReference>
<dbReference type="RefSeq" id="WP_144995419.1">
    <property type="nucleotide sequence ID" value="NZ_CP036281.1"/>
</dbReference>
<dbReference type="InterPro" id="IPR006805">
    <property type="entry name" value="Anth_synth_I_N"/>
</dbReference>
<feature type="domain" description="Chorismate-utilising enzyme C-terminal" evidence="2">
    <location>
        <begin position="225"/>
        <end position="477"/>
    </location>
</feature>
<accession>A0A518CLV7</accession>
<keyword evidence="5" id="KW-1185">Reference proteome</keyword>
<feature type="domain" description="Anthranilate synthase component I N-terminal" evidence="3">
    <location>
        <begin position="25"/>
        <end position="150"/>
    </location>
</feature>
<dbReference type="InterPro" id="IPR019999">
    <property type="entry name" value="Anth_synth_I-like"/>
</dbReference>
<proteinExistence type="predicted"/>
<dbReference type="Pfam" id="PF04715">
    <property type="entry name" value="Anth_synt_I_N"/>
    <property type="match status" value="1"/>
</dbReference>
<dbReference type="SUPFAM" id="SSF56322">
    <property type="entry name" value="ADC synthase"/>
    <property type="match status" value="1"/>
</dbReference>
<reference evidence="4 5" key="1">
    <citation type="submission" date="2019-02" db="EMBL/GenBank/DDBJ databases">
        <title>Deep-cultivation of Planctomycetes and their phenomic and genomic characterization uncovers novel biology.</title>
        <authorList>
            <person name="Wiegand S."/>
            <person name="Jogler M."/>
            <person name="Boedeker C."/>
            <person name="Pinto D."/>
            <person name="Vollmers J."/>
            <person name="Rivas-Marin E."/>
            <person name="Kohn T."/>
            <person name="Peeters S.H."/>
            <person name="Heuer A."/>
            <person name="Rast P."/>
            <person name="Oberbeckmann S."/>
            <person name="Bunk B."/>
            <person name="Jeske O."/>
            <person name="Meyerdierks A."/>
            <person name="Storesund J.E."/>
            <person name="Kallscheuer N."/>
            <person name="Luecker S."/>
            <person name="Lage O.M."/>
            <person name="Pohl T."/>
            <person name="Merkel B.J."/>
            <person name="Hornburger P."/>
            <person name="Mueller R.-W."/>
            <person name="Bruemmer F."/>
            <person name="Labrenz M."/>
            <person name="Spormann A.M."/>
            <person name="Op den Camp H."/>
            <person name="Overmann J."/>
            <person name="Amann R."/>
            <person name="Jetten M.S.M."/>
            <person name="Mascher T."/>
            <person name="Medema M.H."/>
            <person name="Devos D.P."/>
            <person name="Kaster A.-K."/>
            <person name="Ovreas L."/>
            <person name="Rohde M."/>
            <person name="Galperin M.Y."/>
            <person name="Jogler C."/>
        </authorList>
    </citation>
    <scope>NUCLEOTIDE SEQUENCE [LARGE SCALE GENOMIC DNA]</scope>
    <source>
        <strain evidence="4 5">Pla110</strain>
    </source>
</reference>
<dbReference type="PRINTS" id="PR00095">
    <property type="entry name" value="ANTSNTHASEI"/>
</dbReference>
<organism evidence="4 5">
    <name type="scientific">Polystyrenella longa</name>
    <dbReference type="NCBI Taxonomy" id="2528007"/>
    <lineage>
        <taxon>Bacteria</taxon>
        <taxon>Pseudomonadati</taxon>
        <taxon>Planctomycetota</taxon>
        <taxon>Planctomycetia</taxon>
        <taxon>Planctomycetales</taxon>
        <taxon>Planctomycetaceae</taxon>
        <taxon>Polystyrenella</taxon>
    </lineage>
</organism>
<name>A0A518CLV7_9PLAN</name>
<dbReference type="GO" id="GO:0000162">
    <property type="term" value="P:L-tryptophan biosynthetic process"/>
    <property type="evidence" value="ECO:0007669"/>
    <property type="project" value="TreeGrafter"/>
</dbReference>
<evidence type="ECO:0000259" key="3">
    <source>
        <dbReference type="Pfam" id="PF04715"/>
    </source>
</evidence>